<dbReference type="CDD" id="cd07432">
    <property type="entry name" value="PHP_HisPPase"/>
    <property type="match status" value="1"/>
</dbReference>
<dbReference type="GO" id="GO:0004534">
    <property type="term" value="F:5'-3' RNA exonuclease activity"/>
    <property type="evidence" value="ECO:0007669"/>
    <property type="project" value="TreeGrafter"/>
</dbReference>
<organism evidence="2 3">
    <name type="scientific">Bacillus gobiensis</name>
    <dbReference type="NCBI Taxonomy" id="1441095"/>
    <lineage>
        <taxon>Bacteria</taxon>
        <taxon>Bacillati</taxon>
        <taxon>Bacillota</taxon>
        <taxon>Bacilli</taxon>
        <taxon>Bacillales</taxon>
        <taxon>Bacillaceae</taxon>
        <taxon>Bacillus</taxon>
    </lineage>
</organism>
<accession>A0A0M5JA26</accession>
<dbReference type="Proteomes" id="UP000067625">
    <property type="component" value="Chromosome"/>
</dbReference>
<protein>
    <recommendedName>
        <fullName evidence="1">Polymerase/histidinol phosphatase N-terminal domain-containing protein</fullName>
    </recommendedName>
</protein>
<dbReference type="EMBL" id="CP012600">
    <property type="protein sequence ID" value="ALC81894.1"/>
    <property type="molecule type" value="Genomic_DNA"/>
</dbReference>
<name>A0A0M5JA26_9BACI</name>
<dbReference type="PATRIC" id="fig|1441095.3.peg.2190"/>
<reference evidence="2 3" key="2">
    <citation type="journal article" date="2016" name="Int. J. Syst. Evol. Microbiol.">
        <title>Bacillus gobiensis sp. nov., isolated from a soil sample.</title>
        <authorList>
            <person name="Liu B."/>
            <person name="Liu G.H."/>
            <person name="Cetin S."/>
            <person name="Schumann P."/>
            <person name="Pan Z.Z."/>
            <person name="Chen Q.Q."/>
        </authorList>
    </citation>
    <scope>NUCLEOTIDE SEQUENCE [LARGE SCALE GENOMIC DNA]</scope>
    <source>
        <strain evidence="2 3">FJAT-4402</strain>
    </source>
</reference>
<keyword evidence="3" id="KW-1185">Reference proteome</keyword>
<dbReference type="AlphaFoldDB" id="A0A0M5JA26"/>
<evidence type="ECO:0000259" key="1">
    <source>
        <dbReference type="SMART" id="SM00481"/>
    </source>
</evidence>
<dbReference type="Gene3D" id="3.20.20.140">
    <property type="entry name" value="Metal-dependent hydrolases"/>
    <property type="match status" value="1"/>
</dbReference>
<evidence type="ECO:0000313" key="2">
    <source>
        <dbReference type="EMBL" id="ALC81894.1"/>
    </source>
</evidence>
<reference evidence="3" key="1">
    <citation type="submission" date="2015-08" db="EMBL/GenBank/DDBJ databases">
        <title>Genome sequencing project for genomic taxonomy and phylogenomics of Bacillus-like bacteria.</title>
        <authorList>
            <person name="Liu B."/>
            <person name="Wang J."/>
            <person name="Zhu Y."/>
            <person name="Liu G."/>
            <person name="Chen Q."/>
            <person name="Chen Z."/>
            <person name="Lan J."/>
            <person name="Che J."/>
            <person name="Ge C."/>
            <person name="Shi H."/>
            <person name="Pan Z."/>
            <person name="Liu X."/>
        </authorList>
    </citation>
    <scope>NUCLEOTIDE SEQUENCE [LARGE SCALE GENOMIC DNA]</scope>
    <source>
        <strain evidence="3">FJAT-4402</strain>
    </source>
</reference>
<evidence type="ECO:0000313" key="3">
    <source>
        <dbReference type="Proteomes" id="UP000067625"/>
    </source>
</evidence>
<dbReference type="InterPro" id="IPR052018">
    <property type="entry name" value="PHP_domain"/>
</dbReference>
<gene>
    <name evidence="2" type="ORF">AM592_09950</name>
</gene>
<dbReference type="GO" id="GO:0035312">
    <property type="term" value="F:5'-3' DNA exonuclease activity"/>
    <property type="evidence" value="ECO:0007669"/>
    <property type="project" value="TreeGrafter"/>
</dbReference>
<dbReference type="RefSeq" id="WP_053603666.1">
    <property type="nucleotide sequence ID" value="NZ_CP012600.1"/>
</dbReference>
<proteinExistence type="predicted"/>
<dbReference type="SUPFAM" id="SSF89550">
    <property type="entry name" value="PHP domain-like"/>
    <property type="match status" value="1"/>
</dbReference>
<dbReference type="NCBIfam" id="NF038032">
    <property type="entry name" value="CehA_McbA_metalo"/>
    <property type="match status" value="1"/>
</dbReference>
<dbReference type="PANTHER" id="PTHR42924">
    <property type="entry name" value="EXONUCLEASE"/>
    <property type="match status" value="1"/>
</dbReference>
<dbReference type="PANTHER" id="PTHR42924:SF3">
    <property type="entry name" value="POLYMERASE_HISTIDINOL PHOSPHATASE N-TERMINAL DOMAIN-CONTAINING PROTEIN"/>
    <property type="match status" value="1"/>
</dbReference>
<dbReference type="SMART" id="SM00481">
    <property type="entry name" value="POLIIIAc"/>
    <property type="match status" value="1"/>
</dbReference>
<dbReference type="InterPro" id="IPR016195">
    <property type="entry name" value="Pol/histidinol_Pase-like"/>
</dbReference>
<sequence>MEQLLTLTRLITKSEERNYIEIPFAIENDLSRLMVKYEVISQGSDPCVVDLGVRDQSRVRGWSGGARSEFYIGIDQATPGYTPGDLKAGEWAILLGAYRIAKEGCIVKLTIISEEKPLLQKSWLKGDLHLHTIHSDGSYLVRENVQIAAQHGLDIIGAMDHNVTSQNAEYESFGDILSIPGMELTTYEGHCNLFGVKEPVLDFRAQTTNEMKSKLQEAKEKGALISINHPFDDGCPWNYGFDLEFDAVEVWNGPWRECNEKAVQWWHEQLVRGMRIPAVGGSDTHRPDPYVRQGYPTTRIYAEKSVAGILSAIQAGNVTLSYSPDGPAIELRADQAIAGDLCKPEQEVSVSISGLEKGDEIKIISNREIEYTLVVESGQSTFHYLWQHVKERFFYRIEVWRTFPAFGKKGMAALSNPIYFPRETI</sequence>
<feature type="domain" description="Polymerase/histidinol phosphatase N-terminal" evidence="1">
    <location>
        <begin position="126"/>
        <end position="188"/>
    </location>
</feature>
<dbReference type="STRING" id="1441095.AM592_09950"/>
<dbReference type="OrthoDB" id="9804333at2"/>
<dbReference type="InterPro" id="IPR003141">
    <property type="entry name" value="Pol/His_phosphatase_N"/>
</dbReference>